<dbReference type="InterPro" id="IPR012893">
    <property type="entry name" value="HipA-like_C"/>
</dbReference>
<accession>A0AAV3TX17</accession>
<gene>
    <name evidence="5" type="ORF">GCM10025791_03580</name>
</gene>
<organism evidence="5 6">
    <name type="scientific">Halioxenophilus aromaticivorans</name>
    <dbReference type="NCBI Taxonomy" id="1306992"/>
    <lineage>
        <taxon>Bacteria</taxon>
        <taxon>Pseudomonadati</taxon>
        <taxon>Pseudomonadota</taxon>
        <taxon>Gammaproteobacteria</taxon>
        <taxon>Alteromonadales</taxon>
        <taxon>Alteromonadaceae</taxon>
        <taxon>Halioxenophilus</taxon>
    </lineage>
</organism>
<keyword evidence="6" id="KW-1185">Reference proteome</keyword>
<dbReference type="GO" id="GO:0005829">
    <property type="term" value="C:cytosol"/>
    <property type="evidence" value="ECO:0007669"/>
    <property type="project" value="TreeGrafter"/>
</dbReference>
<dbReference type="InterPro" id="IPR052028">
    <property type="entry name" value="HipA_Ser/Thr_kinase"/>
</dbReference>
<comment type="similarity">
    <text evidence="1">Belongs to the HipA Ser/Thr kinase family.</text>
</comment>
<dbReference type="Gene3D" id="1.10.1070.20">
    <property type="match status" value="1"/>
</dbReference>
<dbReference type="PANTHER" id="PTHR37419">
    <property type="entry name" value="SERINE/THREONINE-PROTEIN KINASE TOXIN HIPA"/>
    <property type="match status" value="1"/>
</dbReference>
<dbReference type="PANTHER" id="PTHR37419:SF8">
    <property type="entry name" value="TOXIN YJJJ"/>
    <property type="match status" value="1"/>
</dbReference>
<protein>
    <recommendedName>
        <fullName evidence="4">HipA-like C-terminal domain-containing protein</fullName>
    </recommendedName>
</protein>
<evidence type="ECO:0000256" key="3">
    <source>
        <dbReference type="ARBA" id="ARBA00022777"/>
    </source>
</evidence>
<evidence type="ECO:0000313" key="5">
    <source>
        <dbReference type="EMBL" id="GAA4930837.1"/>
    </source>
</evidence>
<dbReference type="Proteomes" id="UP001409585">
    <property type="component" value="Unassembled WGS sequence"/>
</dbReference>
<keyword evidence="3" id="KW-0418">Kinase</keyword>
<reference evidence="6" key="1">
    <citation type="journal article" date="2019" name="Int. J. Syst. Evol. Microbiol.">
        <title>The Global Catalogue of Microorganisms (GCM) 10K type strain sequencing project: providing services to taxonomists for standard genome sequencing and annotation.</title>
        <authorList>
            <consortium name="The Broad Institute Genomics Platform"/>
            <consortium name="The Broad Institute Genome Sequencing Center for Infectious Disease"/>
            <person name="Wu L."/>
            <person name="Ma J."/>
        </authorList>
    </citation>
    <scope>NUCLEOTIDE SEQUENCE [LARGE SCALE GENOMIC DNA]</scope>
    <source>
        <strain evidence="6">JCM 19134</strain>
    </source>
</reference>
<keyword evidence="2" id="KW-0808">Transferase</keyword>
<dbReference type="AlphaFoldDB" id="A0AAV3TX17"/>
<dbReference type="Pfam" id="PF07804">
    <property type="entry name" value="HipA_C"/>
    <property type="match status" value="1"/>
</dbReference>
<proteinExistence type="inferred from homology"/>
<feature type="domain" description="HipA-like C-terminal" evidence="4">
    <location>
        <begin position="3"/>
        <end position="110"/>
    </location>
</feature>
<sequence>MEIAEFLSTQGANTAADLSQLWRRIIFNIAVSNTDDHLRNHGFLLVKNGWKLSPAYDLSPIVGKRGLHLNITDSDNALDYQLAFDVKDFFRLSRVQADKIYDEVLYAVRQWRAVAKRLGVSRAEQAMSESAFNV</sequence>
<evidence type="ECO:0000259" key="4">
    <source>
        <dbReference type="Pfam" id="PF07804"/>
    </source>
</evidence>
<evidence type="ECO:0000256" key="1">
    <source>
        <dbReference type="ARBA" id="ARBA00010164"/>
    </source>
</evidence>
<comment type="caution">
    <text evidence="5">The sequence shown here is derived from an EMBL/GenBank/DDBJ whole genome shotgun (WGS) entry which is preliminary data.</text>
</comment>
<dbReference type="GO" id="GO:0004674">
    <property type="term" value="F:protein serine/threonine kinase activity"/>
    <property type="evidence" value="ECO:0007669"/>
    <property type="project" value="TreeGrafter"/>
</dbReference>
<name>A0AAV3TX17_9ALTE</name>
<evidence type="ECO:0000313" key="6">
    <source>
        <dbReference type="Proteomes" id="UP001409585"/>
    </source>
</evidence>
<evidence type="ECO:0000256" key="2">
    <source>
        <dbReference type="ARBA" id="ARBA00022679"/>
    </source>
</evidence>
<dbReference type="EMBL" id="BAABLX010000003">
    <property type="protein sequence ID" value="GAA4930837.1"/>
    <property type="molecule type" value="Genomic_DNA"/>
</dbReference>